<dbReference type="PANTHER" id="PTHR43591">
    <property type="entry name" value="METHYLTRANSFERASE"/>
    <property type="match status" value="1"/>
</dbReference>
<evidence type="ECO:0000259" key="1">
    <source>
        <dbReference type="Pfam" id="PF13649"/>
    </source>
</evidence>
<gene>
    <name evidence="2" type="ORF">COY37_10600</name>
</gene>
<evidence type="ECO:0000313" key="2">
    <source>
        <dbReference type="EMBL" id="PIZ35312.1"/>
    </source>
</evidence>
<dbReference type="CDD" id="cd02440">
    <property type="entry name" value="AdoMet_MTases"/>
    <property type="match status" value="1"/>
</dbReference>
<sequence>MPIDKERTIQCYDAFAPLYSFFRKITHKSDTEIMPFVLDTLDPGEGEVVLDAGTGPGIYAIKMAERVPDAKIYGVDLSPTFLKLAKKNALEAGINHIEFVHGDIENLPFEDNRFDKLVCGGAMEAVPNKERAARELYRVLKPGKTAVFIEPDRGQDIRDRAFLFFLYGLGLINPKLRGFTAKDIPKYYFNRESFHTLFANAGFATVEIFKRAGSFCAVCLK</sequence>
<dbReference type="Gene3D" id="3.40.50.150">
    <property type="entry name" value="Vaccinia Virus protein VP39"/>
    <property type="match status" value="1"/>
</dbReference>
<reference evidence="3" key="1">
    <citation type="submission" date="2017-09" db="EMBL/GenBank/DDBJ databases">
        <title>Depth-based differentiation of microbial function through sediment-hosted aquifers and enrichment of novel symbionts in the deep terrestrial subsurface.</title>
        <authorList>
            <person name="Probst A.J."/>
            <person name="Ladd B."/>
            <person name="Jarett J.K."/>
            <person name="Geller-Mcgrath D.E."/>
            <person name="Sieber C.M.K."/>
            <person name="Emerson J.B."/>
            <person name="Anantharaman K."/>
            <person name="Thomas B.C."/>
            <person name="Malmstrom R."/>
            <person name="Stieglmeier M."/>
            <person name="Klingl A."/>
            <person name="Woyke T."/>
            <person name="Ryan C.M."/>
            <person name="Banfield J.F."/>
        </authorList>
    </citation>
    <scope>NUCLEOTIDE SEQUENCE [LARGE SCALE GENOMIC DNA]</scope>
</reference>
<dbReference type="EMBL" id="PFNG01000246">
    <property type="protein sequence ID" value="PIZ35312.1"/>
    <property type="molecule type" value="Genomic_DNA"/>
</dbReference>
<comment type="caution">
    <text evidence="2">The sequence shown here is derived from an EMBL/GenBank/DDBJ whole genome shotgun (WGS) entry which is preliminary data.</text>
</comment>
<dbReference type="SUPFAM" id="SSF53335">
    <property type="entry name" value="S-adenosyl-L-methionine-dependent methyltransferases"/>
    <property type="match status" value="1"/>
</dbReference>
<dbReference type="PROSITE" id="PS51608">
    <property type="entry name" value="SAM_MT_UBIE"/>
    <property type="match status" value="1"/>
</dbReference>
<accession>A0A2M7T5B6</accession>
<dbReference type="RefSeq" id="WP_286677583.1">
    <property type="nucleotide sequence ID" value="NZ_MNXI01000015.1"/>
</dbReference>
<organism evidence="2 3">
    <name type="scientific">Candidatus Aquicultor secundus</name>
    <dbReference type="NCBI Taxonomy" id="1973895"/>
    <lineage>
        <taxon>Bacteria</taxon>
        <taxon>Bacillati</taxon>
        <taxon>Actinomycetota</taxon>
        <taxon>Candidatus Aquicultoria</taxon>
        <taxon>Candidatus Aquicultorales</taxon>
        <taxon>Candidatus Aquicultoraceae</taxon>
        <taxon>Candidatus Aquicultor</taxon>
    </lineage>
</organism>
<dbReference type="GO" id="GO:0008168">
    <property type="term" value="F:methyltransferase activity"/>
    <property type="evidence" value="ECO:0007669"/>
    <property type="project" value="InterPro"/>
</dbReference>
<dbReference type="Pfam" id="PF13649">
    <property type="entry name" value="Methyltransf_25"/>
    <property type="match status" value="1"/>
</dbReference>
<feature type="domain" description="Methyltransferase" evidence="1">
    <location>
        <begin position="49"/>
        <end position="143"/>
    </location>
</feature>
<dbReference type="InterPro" id="IPR041698">
    <property type="entry name" value="Methyltransf_25"/>
</dbReference>
<proteinExistence type="predicted"/>
<evidence type="ECO:0000313" key="3">
    <source>
        <dbReference type="Proteomes" id="UP000230956"/>
    </source>
</evidence>
<name>A0A2M7T5B6_9ACTN</name>
<protein>
    <recommendedName>
        <fullName evidence="1">Methyltransferase domain-containing protein</fullName>
    </recommendedName>
</protein>
<dbReference type="AlphaFoldDB" id="A0A2M7T5B6"/>
<dbReference type="InterPro" id="IPR029063">
    <property type="entry name" value="SAM-dependent_MTases_sf"/>
</dbReference>
<dbReference type="InterPro" id="IPR004033">
    <property type="entry name" value="UbiE/COQ5_MeTrFase"/>
</dbReference>
<dbReference type="Proteomes" id="UP000230956">
    <property type="component" value="Unassembled WGS sequence"/>
</dbReference>